<dbReference type="Proteomes" id="UP001272242">
    <property type="component" value="Unassembled WGS sequence"/>
</dbReference>
<accession>A0ABU5EST5</accession>
<proteinExistence type="predicted"/>
<keyword evidence="3" id="KW-1185">Reference proteome</keyword>
<organism evidence="2 3">
    <name type="scientific">Gemmata algarum</name>
    <dbReference type="NCBI Taxonomy" id="2975278"/>
    <lineage>
        <taxon>Bacteria</taxon>
        <taxon>Pseudomonadati</taxon>
        <taxon>Planctomycetota</taxon>
        <taxon>Planctomycetia</taxon>
        <taxon>Gemmatales</taxon>
        <taxon>Gemmataceae</taxon>
        <taxon>Gemmata</taxon>
    </lineage>
</organism>
<reference evidence="3" key="1">
    <citation type="journal article" date="2023" name="Mar. Drugs">
        <title>Gemmata algarum, a Novel Planctomycete Isolated from an Algal Mat, Displays Antimicrobial Activity.</title>
        <authorList>
            <person name="Kumar G."/>
            <person name="Kallscheuer N."/>
            <person name="Kashif M."/>
            <person name="Ahamad S."/>
            <person name="Jagadeeshwari U."/>
            <person name="Pannikurungottu S."/>
            <person name="Haufschild T."/>
            <person name="Kabuu M."/>
            <person name="Sasikala C."/>
            <person name="Jogler C."/>
            <person name="Ramana C."/>
        </authorList>
    </citation>
    <scope>NUCLEOTIDE SEQUENCE [LARGE SCALE GENOMIC DNA]</scope>
    <source>
        <strain evidence="3">JC673</strain>
    </source>
</reference>
<dbReference type="InterPro" id="IPR045430">
    <property type="entry name" value="EAD1"/>
</dbReference>
<evidence type="ECO:0000313" key="2">
    <source>
        <dbReference type="EMBL" id="MDY3558396.1"/>
    </source>
</evidence>
<name>A0ABU5EST5_9BACT</name>
<comment type="caution">
    <text evidence="2">The sequence shown here is derived from an EMBL/GenBank/DDBJ whole genome shotgun (WGS) entry which is preliminary data.</text>
</comment>
<dbReference type="Pfam" id="PF19955">
    <property type="entry name" value="EAD1"/>
    <property type="match status" value="1"/>
</dbReference>
<protein>
    <submittedName>
        <fullName evidence="2">Effector-associated domain EAD1-containing protein</fullName>
    </submittedName>
</protein>
<feature type="domain" description="Effector-associated" evidence="1">
    <location>
        <begin position="8"/>
        <end position="66"/>
    </location>
</feature>
<evidence type="ECO:0000313" key="3">
    <source>
        <dbReference type="Proteomes" id="UP001272242"/>
    </source>
</evidence>
<evidence type="ECO:0000259" key="1">
    <source>
        <dbReference type="Pfam" id="PF19955"/>
    </source>
</evidence>
<dbReference type="RefSeq" id="WP_320685326.1">
    <property type="nucleotide sequence ID" value="NZ_JAXBLV010000028.1"/>
</dbReference>
<sequence length="251" mass="27502">MGIVVGFRERFCRALCEAYTIQELQQLTAFCLGCPLARIAGGNLLDVVVFELVEWAAKQPRMADLPVHAAQFKTDQRANVPDLLALRTEFEAYRATVIERSMPLSPTEAVIFNAVEARNRSVLLSILKDIALTAFIPPDEGLVNELADLFTEPSLRPAVVISAGEWLKESGSQERALPHGWVFWSVAAYTWANELMRQAGRFGAPGVAAICAAVAFDWPGAENSRRVLARLYDDHGGASGADGMPQTEEKQ</sequence>
<gene>
    <name evidence="2" type="ORF">R5W23_005489</name>
</gene>
<dbReference type="EMBL" id="JAXBLV010000028">
    <property type="protein sequence ID" value="MDY3558396.1"/>
    <property type="molecule type" value="Genomic_DNA"/>
</dbReference>